<feature type="region of interest" description="Disordered" evidence="1">
    <location>
        <begin position="1"/>
        <end position="140"/>
    </location>
</feature>
<feature type="region of interest" description="Disordered" evidence="1">
    <location>
        <begin position="471"/>
        <end position="533"/>
    </location>
</feature>
<feature type="compositionally biased region" description="Polar residues" evidence="1">
    <location>
        <begin position="476"/>
        <end position="492"/>
    </location>
</feature>
<accession>V9KC09</accession>
<dbReference type="InterPro" id="IPR029205">
    <property type="entry name" value="Clathrin-bd"/>
</dbReference>
<name>V9KC09_CALMI</name>
<feature type="domain" description="Aftiphilin clathrin-binding box" evidence="2">
    <location>
        <begin position="704"/>
        <end position="772"/>
    </location>
</feature>
<feature type="region of interest" description="Disordered" evidence="1">
    <location>
        <begin position="167"/>
        <end position="192"/>
    </location>
</feature>
<feature type="compositionally biased region" description="Basic and acidic residues" evidence="1">
    <location>
        <begin position="100"/>
        <end position="134"/>
    </location>
</feature>
<evidence type="ECO:0000313" key="3">
    <source>
        <dbReference type="EMBL" id="AFO95251.1"/>
    </source>
</evidence>
<dbReference type="AlphaFoldDB" id="V9KC09"/>
<protein>
    <submittedName>
        <fullName evidence="3">Aftiphilin-like protein</fullName>
    </submittedName>
</protein>
<evidence type="ECO:0000256" key="1">
    <source>
        <dbReference type="SAM" id="MobiDB-lite"/>
    </source>
</evidence>
<evidence type="ECO:0000259" key="2">
    <source>
        <dbReference type="Pfam" id="PF15045"/>
    </source>
</evidence>
<feature type="region of interest" description="Disordered" evidence="1">
    <location>
        <begin position="307"/>
        <end position="360"/>
    </location>
</feature>
<dbReference type="PANTHER" id="PTHR16156">
    <property type="entry name" value="AFTIPHILIN A-RELATED"/>
    <property type="match status" value="1"/>
</dbReference>
<dbReference type="GO" id="GO:0030276">
    <property type="term" value="F:clathrin binding"/>
    <property type="evidence" value="ECO:0007669"/>
    <property type="project" value="InterPro"/>
</dbReference>
<organism evidence="3">
    <name type="scientific">Callorhinchus milii</name>
    <name type="common">Ghost shark</name>
    <dbReference type="NCBI Taxonomy" id="7868"/>
    <lineage>
        <taxon>Eukaryota</taxon>
        <taxon>Metazoa</taxon>
        <taxon>Chordata</taxon>
        <taxon>Craniata</taxon>
        <taxon>Vertebrata</taxon>
        <taxon>Chondrichthyes</taxon>
        <taxon>Holocephali</taxon>
        <taxon>Chimaeriformes</taxon>
        <taxon>Callorhinchidae</taxon>
        <taxon>Callorhinchus</taxon>
    </lineage>
</organism>
<feature type="region of interest" description="Disordered" evidence="1">
    <location>
        <begin position="785"/>
        <end position="806"/>
    </location>
</feature>
<dbReference type="GO" id="GO:0030121">
    <property type="term" value="C:AP-1 adaptor complex"/>
    <property type="evidence" value="ECO:0007669"/>
    <property type="project" value="TreeGrafter"/>
</dbReference>
<feature type="compositionally biased region" description="Polar residues" evidence="1">
    <location>
        <begin position="612"/>
        <end position="637"/>
    </location>
</feature>
<feature type="compositionally biased region" description="Polar residues" evidence="1">
    <location>
        <begin position="178"/>
        <end position="190"/>
    </location>
</feature>
<dbReference type="GO" id="GO:0032588">
    <property type="term" value="C:trans-Golgi network membrane"/>
    <property type="evidence" value="ECO:0007669"/>
    <property type="project" value="InterPro"/>
</dbReference>
<sequence>MEPEVIRIYSSSPPPLDDGNGFEEDDEFGEFGGFSGTSSLGFTDDFDSKHHPENSMPQNHFVPGHEYSTDADGFADLPTVSIGTSKDVTQHKLSKGVFDAPKEETKESIKEPGLDSLTKDNVSRKNMEPEKPEECCNGSKTHTEILTNGYPTLDSINPQETKDIDSISGLKEQRARSVHSTELSDSTPSPTEDFAEFSAFSKTEESVHLSEENPSKFPLHVKTSQRTEHHIGKCSHFGKFTDMQFSPSVVMDSDEVNVVQQTTEGTFAALNCKNGKSASTDVNHTKCHSSGFTAAVDTDISNGKWNSSESTGYIETGQQSSQQSVHEALDTVKENHTTGSIETDPNPHELESKRPDAPEPVLETCTSDQEMFGDFAESLVSSESGVKQEHTSFQENASADTGRTEFVNLESNCLAHGDVMTSFGPVSSSDAVEDGLGTFDVHPVELDDNNTSKLSVEPLAKVQEMDVKDEFGDFSGMNSNDAQAFENSTESRAANEVTLEGSEPDASRENENQFDDRETVTTTVKTDDDDDDFGDFGSIQEPKVGTEFASFKSDATFSDFSSSAGEPGTEWNAFGETVGESTSWAAFGEDQVADAYNNGASEISRTEPALSGGTQLTGGWTNTTPAESSEGSASIKDTSPFEETAPMSQASLLNRLERVFQACFPPVAVLEAEEEISSLRQLLEPANGKMKGEQATGANGELLTVWTELQDVNDAHGLKYQWGGSHSNKKLLCSLGIDTRNILFTGQKKQPVIVPAYASGLGMLEPTKEPLKPISAAEKIASIGQTPTASASSSEMSTCTSDQTQEHVPPVQFDWSSSGLTNPLDANGGSTVLNLDFFGPMDDTSSSNSATIPGVDPELYELTTSKLESSSTVNRMTDAFARLMSTAEKTSTSTRKPKKDEVLSTEAAKVIANLPDLSFMHAKVLMFPATLTPLVRSQEKAD</sequence>
<reference evidence="3" key="1">
    <citation type="journal article" date="2014" name="Nature">
        <title>Elephant shark genome provides unique insights into gnathostome evolution.</title>
        <authorList>
            <consortium name="International Elephant Shark Genome Sequencing Consortium"/>
            <person name="Venkatesh B."/>
            <person name="Lee A.P."/>
            <person name="Ravi V."/>
            <person name="Maurya A.K."/>
            <person name="Lian M.M."/>
            <person name="Swann J.B."/>
            <person name="Ohta Y."/>
            <person name="Flajnik M.F."/>
            <person name="Sutoh Y."/>
            <person name="Kasahara M."/>
            <person name="Hoon S."/>
            <person name="Gangu V."/>
            <person name="Roy S.W."/>
            <person name="Irimia M."/>
            <person name="Korzh V."/>
            <person name="Kondrychyn I."/>
            <person name="Lim Z.W."/>
            <person name="Tay B.H."/>
            <person name="Tohari S."/>
            <person name="Kong K.W."/>
            <person name="Ho S."/>
            <person name="Lorente-Galdos B."/>
            <person name="Quilez J."/>
            <person name="Marques-Bonet T."/>
            <person name="Raney B.J."/>
            <person name="Ingham P.W."/>
            <person name="Tay A."/>
            <person name="Hillier L.W."/>
            <person name="Minx P."/>
            <person name="Boehm T."/>
            <person name="Wilson R.K."/>
            <person name="Brenner S."/>
            <person name="Warren W.C."/>
        </authorList>
    </citation>
    <scope>NUCLEOTIDE SEQUENCE</scope>
    <source>
        <tissue evidence="3">Gills</tissue>
    </source>
</reference>
<dbReference type="InterPro" id="IPR046359">
    <property type="entry name" value="Aftin-like"/>
</dbReference>
<feature type="region of interest" description="Disordered" evidence="1">
    <location>
        <begin position="603"/>
        <end position="641"/>
    </location>
</feature>
<dbReference type="EMBL" id="JW862734">
    <property type="protein sequence ID" value="AFO95251.1"/>
    <property type="molecule type" value="mRNA"/>
</dbReference>
<feature type="compositionally biased region" description="Basic and acidic residues" evidence="1">
    <location>
        <begin position="327"/>
        <end position="336"/>
    </location>
</feature>
<proteinExistence type="evidence at transcript level"/>
<feature type="compositionally biased region" description="Basic and acidic residues" evidence="1">
    <location>
        <begin position="505"/>
        <end position="519"/>
    </location>
</feature>
<dbReference type="Pfam" id="PF15045">
    <property type="entry name" value="Clathrin_bdg"/>
    <property type="match status" value="1"/>
</dbReference>
<feature type="compositionally biased region" description="Basic and acidic residues" evidence="1">
    <location>
        <begin position="345"/>
        <end position="357"/>
    </location>
</feature>
<feature type="compositionally biased region" description="Acidic residues" evidence="1">
    <location>
        <begin position="20"/>
        <end position="29"/>
    </location>
</feature>
<dbReference type="PANTHER" id="PTHR16156:SF10">
    <property type="entry name" value="AFTIPHILIN-RELATED"/>
    <property type="match status" value="1"/>
</dbReference>
<feature type="compositionally biased region" description="Polar residues" evidence="1">
    <location>
        <begin position="307"/>
        <end position="325"/>
    </location>
</feature>
<feature type="compositionally biased region" description="Low complexity" evidence="1">
    <location>
        <begin position="786"/>
        <end position="801"/>
    </location>
</feature>